<keyword evidence="5" id="KW-0472">Membrane</keyword>
<evidence type="ECO:0000256" key="3">
    <source>
        <dbReference type="ARBA" id="ARBA00022525"/>
    </source>
</evidence>
<evidence type="ECO:0000256" key="1">
    <source>
        <dbReference type="ARBA" id="ARBA00004613"/>
    </source>
</evidence>
<dbReference type="InParanoid" id="B0WLD2"/>
<dbReference type="Proteomes" id="UP000002320">
    <property type="component" value="Unassembled WGS sequence"/>
</dbReference>
<evidence type="ECO:0000313" key="9">
    <source>
        <dbReference type="Proteomes" id="UP000002320"/>
    </source>
</evidence>
<dbReference type="eggNOG" id="ENOG502RYX8">
    <property type="taxonomic scope" value="Eukaryota"/>
</dbReference>
<comment type="similarity">
    <text evidence="2 4">Belongs to the AB hydrolase superfamily. Lipase family.</text>
</comment>
<accession>B0WLD2</accession>
<reference evidence="8" key="2">
    <citation type="submission" date="2020-05" db="UniProtKB">
        <authorList>
            <consortium name="EnsemblMetazoa"/>
        </authorList>
    </citation>
    <scope>IDENTIFICATION</scope>
    <source>
        <strain evidence="8">JHB</strain>
    </source>
</reference>
<dbReference type="SUPFAM" id="SSF53474">
    <property type="entry name" value="alpha/beta-Hydrolases"/>
    <property type="match status" value="1"/>
</dbReference>
<keyword evidence="5" id="KW-0812">Transmembrane</keyword>
<evidence type="ECO:0000259" key="6">
    <source>
        <dbReference type="Pfam" id="PF00151"/>
    </source>
</evidence>
<dbReference type="FunCoup" id="B0WLD2">
    <property type="interactions" value="39"/>
</dbReference>
<name>B0WLD2_CULQU</name>
<evidence type="ECO:0000256" key="4">
    <source>
        <dbReference type="RuleBase" id="RU004262"/>
    </source>
</evidence>
<dbReference type="EMBL" id="DS231984">
    <property type="protein sequence ID" value="EDS30425.1"/>
    <property type="molecule type" value="Genomic_DNA"/>
</dbReference>
<feature type="domain" description="Lipase" evidence="6">
    <location>
        <begin position="18"/>
        <end position="265"/>
    </location>
</feature>
<evidence type="ECO:0000313" key="8">
    <source>
        <dbReference type="EnsemblMetazoa" id="CPIJ007882-PA"/>
    </source>
</evidence>
<dbReference type="GO" id="GO:0016042">
    <property type="term" value="P:lipid catabolic process"/>
    <property type="evidence" value="ECO:0007669"/>
    <property type="project" value="TreeGrafter"/>
</dbReference>
<proteinExistence type="inferred from homology"/>
<comment type="subcellular location">
    <subcellularLocation>
        <location evidence="1">Secreted</location>
    </subcellularLocation>
</comment>
<dbReference type="KEGG" id="cqu:CpipJ_CPIJ007882"/>
<dbReference type="InterPro" id="IPR029058">
    <property type="entry name" value="AB_hydrolase_fold"/>
</dbReference>
<evidence type="ECO:0000256" key="5">
    <source>
        <dbReference type="SAM" id="Phobius"/>
    </source>
</evidence>
<dbReference type="AlphaFoldDB" id="B0WLD2"/>
<dbReference type="PRINTS" id="PR00821">
    <property type="entry name" value="TAGLIPASE"/>
</dbReference>
<keyword evidence="5" id="KW-1133">Transmembrane helix</keyword>
<dbReference type="EnsemblMetazoa" id="CPIJ007882-RA">
    <property type="protein sequence ID" value="CPIJ007882-PA"/>
    <property type="gene ID" value="CPIJ007882"/>
</dbReference>
<dbReference type="InterPro" id="IPR000734">
    <property type="entry name" value="TAG_lipase"/>
</dbReference>
<dbReference type="GO" id="GO:0005615">
    <property type="term" value="C:extracellular space"/>
    <property type="evidence" value="ECO:0007669"/>
    <property type="project" value="TreeGrafter"/>
</dbReference>
<dbReference type="HOGENOM" id="CLU_027171_2_3_1"/>
<keyword evidence="9" id="KW-1185">Reference proteome</keyword>
<sequence length="268" mass="29272">MTPPSLLISVLIVMALTPVMFIIHGWMDNFMSRWVQDTVDDASNLLDVNVCAVDWANLAHYNYSESVDNTLIVSDQTTKFIKILNQLNVPSKSITLVGHDLGAHICGQIGQNVNGEIGQIYGLEPAGALITTPPGRPLSFRLDKTDAEYVQFLLTAKGSASVSVGEGHENFYVNGGAAPQPNCGSITNNTGDAESVIVLLCSHFHAYNIFRLSMNPLLVYPARLCLSWADYIAGRCFLNRMTRAGIYSTKQGGDFYLKTSALAPFIMF</sequence>
<evidence type="ECO:0000313" key="7">
    <source>
        <dbReference type="EMBL" id="EDS30425.1"/>
    </source>
</evidence>
<dbReference type="OrthoDB" id="199913at2759"/>
<gene>
    <name evidence="8" type="primary">6040044</name>
    <name evidence="7" type="ORF">CpipJ_CPIJ007882</name>
</gene>
<reference evidence="7" key="1">
    <citation type="submission" date="2007-03" db="EMBL/GenBank/DDBJ databases">
        <title>Annotation of Culex pipiens quinquefasciatus.</title>
        <authorList>
            <consortium name="The Broad Institute Genome Sequencing Platform"/>
            <person name="Atkinson P.W."/>
            <person name="Hemingway J."/>
            <person name="Christensen B.M."/>
            <person name="Higgs S."/>
            <person name="Kodira C."/>
            <person name="Hannick L."/>
            <person name="Megy K."/>
            <person name="O'Leary S."/>
            <person name="Pearson M."/>
            <person name="Haas B.J."/>
            <person name="Mauceli E."/>
            <person name="Wortman J.R."/>
            <person name="Lee N.H."/>
            <person name="Guigo R."/>
            <person name="Stanke M."/>
            <person name="Alvarado L."/>
            <person name="Amedeo P."/>
            <person name="Antoine C.H."/>
            <person name="Arensburger P."/>
            <person name="Bidwell S.L."/>
            <person name="Crawford M."/>
            <person name="Camaro F."/>
            <person name="Devon K."/>
            <person name="Engels R."/>
            <person name="Hammond M."/>
            <person name="Howarth C."/>
            <person name="Koehrsen M."/>
            <person name="Lawson D."/>
            <person name="Montgomery P."/>
            <person name="Nene V."/>
            <person name="Nusbaum C."/>
            <person name="Puiu D."/>
            <person name="Romero-Severson J."/>
            <person name="Severson D.W."/>
            <person name="Shumway M."/>
            <person name="Sisk P."/>
            <person name="Stolte C."/>
            <person name="Zeng Q."/>
            <person name="Eisenstadt E."/>
            <person name="Fraser-Liggett C."/>
            <person name="Strausberg R."/>
            <person name="Galagan J."/>
            <person name="Birren B."/>
            <person name="Collins F.H."/>
        </authorList>
    </citation>
    <scope>NUCLEOTIDE SEQUENCE [LARGE SCALE GENOMIC DNA]</scope>
    <source>
        <strain evidence="7">JHB</strain>
    </source>
</reference>
<dbReference type="InterPro" id="IPR013818">
    <property type="entry name" value="Lipase"/>
</dbReference>
<protein>
    <submittedName>
        <fullName evidence="7">Phospholipase A1 1</fullName>
    </submittedName>
</protein>
<keyword evidence="3" id="KW-0964">Secreted</keyword>
<dbReference type="GO" id="GO:0016298">
    <property type="term" value="F:lipase activity"/>
    <property type="evidence" value="ECO:0007669"/>
    <property type="project" value="InterPro"/>
</dbReference>
<evidence type="ECO:0000256" key="2">
    <source>
        <dbReference type="ARBA" id="ARBA00010701"/>
    </source>
</evidence>
<dbReference type="Pfam" id="PF00151">
    <property type="entry name" value="Lipase"/>
    <property type="match status" value="1"/>
</dbReference>
<dbReference type="VEuPathDB" id="VectorBase:CPIJ007882"/>
<dbReference type="VEuPathDB" id="VectorBase:CQUJHB003231"/>
<dbReference type="PANTHER" id="PTHR11610">
    <property type="entry name" value="LIPASE"/>
    <property type="match status" value="1"/>
</dbReference>
<feature type="transmembrane region" description="Helical" evidence="5">
    <location>
        <begin position="6"/>
        <end position="26"/>
    </location>
</feature>
<dbReference type="Gene3D" id="3.40.50.1820">
    <property type="entry name" value="alpha/beta hydrolase"/>
    <property type="match status" value="1"/>
</dbReference>
<organism>
    <name type="scientific">Culex quinquefasciatus</name>
    <name type="common">Southern house mosquito</name>
    <name type="synonym">Culex pungens</name>
    <dbReference type="NCBI Taxonomy" id="7176"/>
    <lineage>
        <taxon>Eukaryota</taxon>
        <taxon>Metazoa</taxon>
        <taxon>Ecdysozoa</taxon>
        <taxon>Arthropoda</taxon>
        <taxon>Hexapoda</taxon>
        <taxon>Insecta</taxon>
        <taxon>Pterygota</taxon>
        <taxon>Neoptera</taxon>
        <taxon>Endopterygota</taxon>
        <taxon>Diptera</taxon>
        <taxon>Nematocera</taxon>
        <taxon>Culicoidea</taxon>
        <taxon>Culicidae</taxon>
        <taxon>Culicinae</taxon>
        <taxon>Culicini</taxon>
        <taxon>Culex</taxon>
        <taxon>Culex</taxon>
    </lineage>
</organism>